<gene>
    <name evidence="2" type="ordered locus">Xaut_0817</name>
</gene>
<dbReference type="eggNOG" id="COG1525">
    <property type="taxonomic scope" value="Bacteria"/>
</dbReference>
<dbReference type="SUPFAM" id="SSF50199">
    <property type="entry name" value="Staphylococcal nuclease"/>
    <property type="match status" value="1"/>
</dbReference>
<dbReference type="HOGENOM" id="CLU_046484_13_4_5"/>
<dbReference type="KEGG" id="xau:Xaut_0817"/>
<keyword evidence="3" id="KW-1185">Reference proteome</keyword>
<feature type="region of interest" description="Disordered" evidence="1">
    <location>
        <begin position="1"/>
        <end position="22"/>
    </location>
</feature>
<evidence type="ECO:0000256" key="1">
    <source>
        <dbReference type="SAM" id="MobiDB-lite"/>
    </source>
</evidence>
<sequence length="182" mass="20062">MKAETACKRSSPPNHQDCSRSDPTMQIRVSLFSNLRQQMAVLPLTLCAAAGAPLEPAAAQPRPQIAKCIPGQTRAADEYCLVDGDTIWIDGEKLRMEGYDTPEPQTHICGGDAEIALAQRASDRVIELLNSNDWTVEYGKPDNTGTRTLVTIRIAGRDIGDILIAERLARAWPDGEEWWCSR</sequence>
<dbReference type="Gene3D" id="2.40.50.90">
    <property type="match status" value="1"/>
</dbReference>
<reference evidence="2 3" key="1">
    <citation type="submission" date="2007-07" db="EMBL/GenBank/DDBJ databases">
        <title>Complete sequence of chromosome of Xanthobacter autotrophicus Py2.</title>
        <authorList>
            <consortium name="US DOE Joint Genome Institute"/>
            <person name="Copeland A."/>
            <person name="Lucas S."/>
            <person name="Lapidus A."/>
            <person name="Barry K."/>
            <person name="Glavina del Rio T."/>
            <person name="Hammon N."/>
            <person name="Israni S."/>
            <person name="Dalin E."/>
            <person name="Tice H."/>
            <person name="Pitluck S."/>
            <person name="Sims D."/>
            <person name="Brettin T."/>
            <person name="Bruce D."/>
            <person name="Detter J.C."/>
            <person name="Han C."/>
            <person name="Tapia R."/>
            <person name="Brainard J."/>
            <person name="Schmutz J."/>
            <person name="Larimer F."/>
            <person name="Land M."/>
            <person name="Hauser L."/>
            <person name="Kyrpides N."/>
            <person name="Kim E."/>
            <person name="Ensigns S.A."/>
            <person name="Richardson P."/>
        </authorList>
    </citation>
    <scope>NUCLEOTIDE SEQUENCE [LARGE SCALE GENOMIC DNA]</scope>
    <source>
        <strain evidence="3">ATCC BAA-1158 / Py2</strain>
    </source>
</reference>
<accession>A7IDH5</accession>
<protein>
    <submittedName>
        <fullName evidence="2">Nuclease (SNase-like)</fullName>
    </submittedName>
</protein>
<evidence type="ECO:0000313" key="3">
    <source>
        <dbReference type="Proteomes" id="UP000002417"/>
    </source>
</evidence>
<dbReference type="Proteomes" id="UP000002417">
    <property type="component" value="Chromosome"/>
</dbReference>
<dbReference type="STRING" id="78245.Xaut_0817"/>
<proteinExistence type="predicted"/>
<evidence type="ECO:0000313" key="2">
    <source>
        <dbReference type="EMBL" id="ABS66068.1"/>
    </source>
</evidence>
<dbReference type="AlphaFoldDB" id="A7IDH5"/>
<dbReference type="InterPro" id="IPR035437">
    <property type="entry name" value="SNase_OB-fold_sf"/>
</dbReference>
<name>A7IDH5_XANP2</name>
<dbReference type="EMBL" id="CP000781">
    <property type="protein sequence ID" value="ABS66068.1"/>
    <property type="molecule type" value="Genomic_DNA"/>
</dbReference>
<feature type="compositionally biased region" description="Polar residues" evidence="1">
    <location>
        <begin position="11"/>
        <end position="22"/>
    </location>
</feature>
<organism evidence="2 3">
    <name type="scientific">Xanthobacter autotrophicus (strain ATCC BAA-1158 / Py2)</name>
    <dbReference type="NCBI Taxonomy" id="78245"/>
    <lineage>
        <taxon>Bacteria</taxon>
        <taxon>Pseudomonadati</taxon>
        <taxon>Pseudomonadota</taxon>
        <taxon>Alphaproteobacteria</taxon>
        <taxon>Hyphomicrobiales</taxon>
        <taxon>Xanthobacteraceae</taxon>
        <taxon>Xanthobacter</taxon>
    </lineage>
</organism>